<reference evidence="2 3" key="1">
    <citation type="submission" date="2019-02" db="EMBL/GenBank/DDBJ databases">
        <title>Deep-cultivation of Planctomycetes and their phenomic and genomic characterization uncovers novel biology.</title>
        <authorList>
            <person name="Wiegand S."/>
            <person name="Jogler M."/>
            <person name="Boedeker C."/>
            <person name="Pinto D."/>
            <person name="Vollmers J."/>
            <person name="Rivas-Marin E."/>
            <person name="Kohn T."/>
            <person name="Peeters S.H."/>
            <person name="Heuer A."/>
            <person name="Rast P."/>
            <person name="Oberbeckmann S."/>
            <person name="Bunk B."/>
            <person name="Jeske O."/>
            <person name="Meyerdierks A."/>
            <person name="Storesund J.E."/>
            <person name="Kallscheuer N."/>
            <person name="Luecker S."/>
            <person name="Lage O.M."/>
            <person name="Pohl T."/>
            <person name="Merkel B.J."/>
            <person name="Hornburger P."/>
            <person name="Mueller R.-W."/>
            <person name="Bruemmer F."/>
            <person name="Labrenz M."/>
            <person name="Spormann A.M."/>
            <person name="Op Den Camp H."/>
            <person name="Overmann J."/>
            <person name="Amann R."/>
            <person name="Jetten M.S.M."/>
            <person name="Mascher T."/>
            <person name="Medema M.H."/>
            <person name="Devos D.P."/>
            <person name="Kaster A.-K."/>
            <person name="Ovreas L."/>
            <person name="Rohde M."/>
            <person name="Galperin M.Y."/>
            <person name="Jogler C."/>
        </authorList>
    </citation>
    <scope>NUCLEOTIDE SEQUENCE [LARGE SCALE GENOMIC DNA]</scope>
    <source>
        <strain evidence="2 3">CA85</strain>
    </source>
</reference>
<accession>A0A5C5X046</accession>
<evidence type="ECO:0000313" key="2">
    <source>
        <dbReference type="EMBL" id="TWT55959.1"/>
    </source>
</evidence>
<gene>
    <name evidence="2" type="ORF">CA85_46670</name>
</gene>
<organism evidence="2 3">
    <name type="scientific">Allorhodopirellula solitaria</name>
    <dbReference type="NCBI Taxonomy" id="2527987"/>
    <lineage>
        <taxon>Bacteria</taxon>
        <taxon>Pseudomonadati</taxon>
        <taxon>Planctomycetota</taxon>
        <taxon>Planctomycetia</taxon>
        <taxon>Pirellulales</taxon>
        <taxon>Pirellulaceae</taxon>
        <taxon>Allorhodopirellula</taxon>
    </lineage>
</organism>
<dbReference type="Gene3D" id="3.90.550.10">
    <property type="entry name" value="Spore Coat Polysaccharide Biosynthesis Protein SpsA, Chain A"/>
    <property type="match status" value="2"/>
</dbReference>
<dbReference type="AlphaFoldDB" id="A0A5C5X046"/>
<evidence type="ECO:0000313" key="3">
    <source>
        <dbReference type="Proteomes" id="UP000318053"/>
    </source>
</evidence>
<feature type="domain" description="Glycosyltransferase 2-like" evidence="1">
    <location>
        <begin position="367"/>
        <end position="451"/>
    </location>
</feature>
<dbReference type="GO" id="GO:0016758">
    <property type="term" value="F:hexosyltransferase activity"/>
    <property type="evidence" value="ECO:0007669"/>
    <property type="project" value="UniProtKB-ARBA"/>
</dbReference>
<dbReference type="CDD" id="cd00761">
    <property type="entry name" value="Glyco_tranf_GTA_type"/>
    <property type="match status" value="1"/>
</dbReference>
<protein>
    <submittedName>
        <fullName evidence="2">Putative glycosyl transferase</fullName>
    </submittedName>
</protein>
<keyword evidence="2" id="KW-0808">Transferase</keyword>
<evidence type="ECO:0000259" key="1">
    <source>
        <dbReference type="Pfam" id="PF00535"/>
    </source>
</evidence>
<dbReference type="EMBL" id="SJPK01000019">
    <property type="protein sequence ID" value="TWT55959.1"/>
    <property type="molecule type" value="Genomic_DNA"/>
</dbReference>
<dbReference type="InterPro" id="IPR029044">
    <property type="entry name" value="Nucleotide-diphossugar_trans"/>
</dbReference>
<feature type="domain" description="Glycosyltransferase 2-like" evidence="1">
    <location>
        <begin position="56"/>
        <end position="156"/>
    </location>
</feature>
<keyword evidence="3" id="KW-1185">Reference proteome</keyword>
<dbReference type="PANTHER" id="PTHR22916">
    <property type="entry name" value="GLYCOSYLTRANSFERASE"/>
    <property type="match status" value="1"/>
</dbReference>
<name>A0A5C5X046_9BACT</name>
<dbReference type="SUPFAM" id="SSF53448">
    <property type="entry name" value="Nucleotide-diphospho-sugar transferases"/>
    <property type="match status" value="2"/>
</dbReference>
<dbReference type="Proteomes" id="UP000318053">
    <property type="component" value="Unassembled WGS sequence"/>
</dbReference>
<sequence>MLVNLLTFEPLFATAQSRVFSMRPQQIDDSLNQNSDLPNQQKVAACLIQVKEPVVSAIMPTFGRPELVGESVAMFLAQDYPRKELVILNDCDGQIFRFDHPQVTIVNQSQRYATLGEKRNACIEIAKGEVIAVWDDDDVYLPWRFSDAVSEMLSRKAAFYRPSEFWAYWGAASLHDNQSTPGWVSHGFCCFTKKLWETVGGYPQQSLGEDAVFFKRIHEFLGLPFITMPVLKYKRPGILRGASPYQHLSINGGQKSLDSAPGEFDVRPVPIADPCLRQAAESIIATHTETAMKSAELSTKDSFCSSLPALSVCVSLKNRSRIAHQDHLLELFPKCVETIIAASREFMETWAEPSPQGSHFSHRATVELVIADFNSDDWPLSQWIANTADGLTLKYFNLTEGFSRGRGLNMAAMHASSDRLLFLDADMLVTAQLMRDGIEAIDQATAYFPVFRYLNIHGSLLDLEHASFGNVFLSKQMFAASGGVPEFQSWGGEDDIFYERVRRITNIRRDEGNGFYHQWHPERCRHENYQLPPQTDFHAYVDSRVADREVRHFLVSHKDWAGKISLYPDGKMQACHGDQGRYERSDQNVLSLLWDDWPAETLYPDAENKQWKAVGYHFVMEEIPIAHSATELS</sequence>
<dbReference type="PANTHER" id="PTHR22916:SF3">
    <property type="entry name" value="UDP-GLCNAC:BETAGAL BETA-1,3-N-ACETYLGLUCOSAMINYLTRANSFERASE-LIKE PROTEIN 1"/>
    <property type="match status" value="1"/>
</dbReference>
<proteinExistence type="predicted"/>
<dbReference type="InterPro" id="IPR001173">
    <property type="entry name" value="Glyco_trans_2-like"/>
</dbReference>
<comment type="caution">
    <text evidence="2">The sequence shown here is derived from an EMBL/GenBank/DDBJ whole genome shotgun (WGS) entry which is preliminary data.</text>
</comment>
<dbReference type="Pfam" id="PF00535">
    <property type="entry name" value="Glycos_transf_2"/>
    <property type="match status" value="2"/>
</dbReference>